<comment type="caution">
    <text evidence="6">The sequence shown here is derived from an EMBL/GenBank/DDBJ whole genome shotgun (WGS) entry which is preliminary data.</text>
</comment>
<dbReference type="Gene3D" id="1.50.10.20">
    <property type="match status" value="1"/>
</dbReference>
<feature type="chain" id="PRO_5036845633" evidence="3">
    <location>
        <begin position="26"/>
        <end position="1871"/>
    </location>
</feature>
<dbReference type="EMBL" id="JAFMYU010000024">
    <property type="protein sequence ID" value="MBO0933958.1"/>
    <property type="molecule type" value="Genomic_DNA"/>
</dbReference>
<dbReference type="GO" id="GO:0004866">
    <property type="term" value="F:endopeptidase inhibitor activity"/>
    <property type="evidence" value="ECO:0007669"/>
    <property type="project" value="InterPro"/>
</dbReference>
<keyword evidence="7" id="KW-1185">Reference proteome</keyword>
<dbReference type="InterPro" id="IPR041462">
    <property type="entry name" value="Bact_A2M_MG6"/>
</dbReference>
<accession>A0A939G9Z3</accession>
<dbReference type="Pfam" id="PF00207">
    <property type="entry name" value="A2M"/>
    <property type="match status" value="1"/>
</dbReference>
<feature type="domain" description="Alpha-2-macroglobulin" evidence="5">
    <location>
        <begin position="1164"/>
        <end position="1255"/>
    </location>
</feature>
<dbReference type="InterPro" id="IPR051802">
    <property type="entry name" value="YfhM-like"/>
</dbReference>
<dbReference type="InterPro" id="IPR008930">
    <property type="entry name" value="Terpenoid_cyclase/PrenylTrfase"/>
</dbReference>
<dbReference type="Pfam" id="PF17972">
    <property type="entry name" value="bMG5"/>
    <property type="match status" value="1"/>
</dbReference>
<dbReference type="PANTHER" id="PTHR40094:SF1">
    <property type="entry name" value="UBIQUITIN DOMAIN-CONTAINING PROTEIN"/>
    <property type="match status" value="1"/>
</dbReference>
<name>A0A939G9Z3_9BACT</name>
<evidence type="ECO:0000313" key="6">
    <source>
        <dbReference type="EMBL" id="MBO0933958.1"/>
    </source>
</evidence>
<dbReference type="InterPro" id="IPR041246">
    <property type="entry name" value="Bact_MG10"/>
</dbReference>
<keyword evidence="2 3" id="KW-0732">Signal</keyword>
<evidence type="ECO:0000256" key="2">
    <source>
        <dbReference type="ARBA" id="ARBA00022729"/>
    </source>
</evidence>
<dbReference type="CDD" id="cd02891">
    <property type="entry name" value="A2M_like"/>
    <property type="match status" value="1"/>
</dbReference>
<dbReference type="Proteomes" id="UP000664795">
    <property type="component" value="Unassembled WGS sequence"/>
</dbReference>
<dbReference type="SMART" id="SM01359">
    <property type="entry name" value="A2M_N_2"/>
    <property type="match status" value="1"/>
</dbReference>
<feature type="domain" description="Alpha-2-macroglobulin bait region" evidence="4">
    <location>
        <begin position="963"/>
        <end position="1101"/>
    </location>
</feature>
<dbReference type="RefSeq" id="WP_207337923.1">
    <property type="nucleotide sequence ID" value="NZ_JAFMYU010000024.1"/>
</dbReference>
<evidence type="ECO:0000259" key="5">
    <source>
        <dbReference type="SMART" id="SM01360"/>
    </source>
</evidence>
<dbReference type="InterPro" id="IPR002890">
    <property type="entry name" value="MG2"/>
</dbReference>
<dbReference type="Gene3D" id="2.60.40.1930">
    <property type="match status" value="1"/>
</dbReference>
<dbReference type="Pfam" id="PF07703">
    <property type="entry name" value="A2M_BRD"/>
    <property type="match status" value="1"/>
</dbReference>
<dbReference type="Pfam" id="PF17973">
    <property type="entry name" value="bMG10"/>
    <property type="match status" value="1"/>
</dbReference>
<dbReference type="InterPro" id="IPR047565">
    <property type="entry name" value="Alpha-macroglob_thiol-ester_cl"/>
</dbReference>
<dbReference type="InterPro" id="IPR041203">
    <property type="entry name" value="Bact_A2M_MG5"/>
</dbReference>
<protein>
    <submittedName>
        <fullName evidence="6">Alpha-2-macroglobulin family protein</fullName>
    </submittedName>
</protein>
<dbReference type="SMART" id="SM01419">
    <property type="entry name" value="Thiol-ester_cl"/>
    <property type="match status" value="1"/>
</dbReference>
<organism evidence="6 7">
    <name type="scientific">Fibrella aquatilis</name>
    <dbReference type="NCBI Taxonomy" id="2817059"/>
    <lineage>
        <taxon>Bacteria</taxon>
        <taxon>Pseudomonadati</taxon>
        <taxon>Bacteroidota</taxon>
        <taxon>Cytophagia</taxon>
        <taxon>Cytophagales</taxon>
        <taxon>Spirosomataceae</taxon>
        <taxon>Fibrella</taxon>
    </lineage>
</organism>
<evidence type="ECO:0000259" key="4">
    <source>
        <dbReference type="SMART" id="SM01359"/>
    </source>
</evidence>
<sequence length="1871" mass="203327">MYPPFRARLLPVVLLCLLLTHCARLSNTVQVTGRNFNEEIQQAQNLIFSFNKNVGPSTSNWESTPYITFKPAIAGKFRWTSPNELVFSPETSFDPATNYRAELTKEIIKAAPDKGLSVSGDEIAFHTPYLQLTGTETWWTRDRDGGKPVAKSRLVFNYDLPAAEVATRLQMQSEEQKLTTGSIQAGQAGSALMSGTNGGLVVTLPDAPAEANERPLSVHLDKGLKVPGTAYESKDVIEQTATLPTPKRLEVGDVQTGYSAQKGFIRVATTQALQNENLSQYYTIQPTVQTTAELTENGLLIRGDFNETDTYVLTLTTAMRGVLGPKLAEPVSRDVFFGQMPAGLEFAQKKALYLSSKGSRNVGLTITNVPKVQVKIARLFENNILQFLKNNRYEDYNDGGEASGSFTYGNDENGDLSQVLVNKLVETSDLPKVRGTSALNLSIPDTSPTQTGRPLRGTYLVSVQSENEAYVSATQLVSVSDIGLIVRKSADDILVWANSIQTTDALSGVEVSLVSSNNQTVYTLKTDSDGFARFEKVAEKAPGFTIAMLTARQGGEAEPGDFNFLYLADTEVETSRFEVDGKRNSAAGIDAFIYGDRSIYRPGETIHLNTILRKAAAQNVGAIPLTIKILLPNGNEYQQLRQTTNEQGAVTADIPVDPAAVTGSYTVEVYDGNNSLLASKALSIEEFIPDRIKVDVKTDRDAYRSGQTITLSATAQNLFGPPAADRAYEAELQLKRKEFAPKGYTDYTFTIPSAQQVPGQPAPGTFEKVLRQGRTNGTGQFTEVFDIPATYHDMGLLDGKLFITVFDENGRPVNRLRRFEVQTQDVLYGVRMADRYLTTNTPLAVEVVGLNAAGIPQNASAQVQVVRFDYQTVMEKQEGGSIKYNTKRREKVVYTNVLRLSGKPAQFKYVPTVSGEYEVRVRRPNQPADAALGVLGYTAADFYAYGYGSTTASSFVVSTEGQVLMEFDKPTYETGGKVNVLFKAPFNGKMLVTVERNNVLEQKWLTVENKAAQWSFSVGEDHMPNVYVTATLIRAMDGTDLPLTVAHGFAPVTVTNPDTKLPVTIEAVATSYSKTKQTIRVKTARNTEVTVAVVDEGILQLKNDKTPDPHGFFFQKRALEVQAYDGYALLYPELMFRNRSSSGGDGYDLERRVNPLSNKRVQLVALWSGILKTGFSGEAEFTIDIPQFSGSLRVMAVAWKDNAFGSAEKNMIVSDPVVISAGVPRFLSPGDELTLPVTLNNTTKNAAGLTATVSVGGPLEVVTSTAPAPSITDSTGAVVPTPTAGAATPATQKLTVPAGRESRVTYRVRSTGGVGPGHITVTVNALGKNYVERTDITVRPAAPLQKTTVAGVVAGGRTQTISLTGNFLPGTTRNSLTISRSPVVQQAKTLTYLLGYPYGCTEQTISKAFPQLYFADLTRSVQKGNVYTVSQGDSDFNPATNVRAALQQIDSRQLYNGGVTLWSDQNTEDPWATAYALHFMTEAAKAGFEVRAESQSKAIDRLTTLTSNPALERESVYDETGGRTDRDVASRTTIYGLYVLANAGKPNRAAMSYYKDAADKLLSTDERYLLATAYARLGDEKNSNALLPKQYALTAGERQTGGSYSSPIRNIALVLSALVDADPDNLQVPTLARQLNTVVQQSPYLNTQEAAFAFLALGKLARQNAGSTATATLAGGSKSLGNFTGEDLLLRKLPTNQPLTLTTKGTGSLYYFGQSEGVPISGSVPDEDRGLTVRRTFLTRDGAPMNRFKQNDLVVVKLTVASTTGLPVENVVLTDLLPAGFEVENPRLVSQAKDGDGRDLSWAKDASTPDHFDVRDDRINYFTSAGQKPKTFYYMVRAVSRGTFILGPASADAMYNPELRSYHGAGKLRVE</sequence>
<dbReference type="Pfam" id="PF17962">
    <property type="entry name" value="bMG6"/>
    <property type="match status" value="1"/>
</dbReference>
<feature type="signal peptide" evidence="3">
    <location>
        <begin position="1"/>
        <end position="25"/>
    </location>
</feature>
<dbReference type="Gene3D" id="2.60.40.3710">
    <property type="match status" value="1"/>
</dbReference>
<reference evidence="6 7" key="1">
    <citation type="submission" date="2021-03" db="EMBL/GenBank/DDBJ databases">
        <title>Fibrella sp. HMF5036 genome sequencing and assembly.</title>
        <authorList>
            <person name="Kang H."/>
            <person name="Kim H."/>
            <person name="Bae S."/>
            <person name="Joh K."/>
        </authorList>
    </citation>
    <scope>NUCLEOTIDE SEQUENCE [LARGE SCALE GENOMIC DNA]</scope>
    <source>
        <strain evidence="6 7">HMF5036</strain>
    </source>
</reference>
<dbReference type="InterPro" id="IPR011625">
    <property type="entry name" value="A2M_N_BRD"/>
</dbReference>
<dbReference type="InterPro" id="IPR021868">
    <property type="entry name" value="Alpha_2_Macroglob_MG3"/>
</dbReference>
<dbReference type="InterPro" id="IPR001599">
    <property type="entry name" value="Macroglobln_a2"/>
</dbReference>
<dbReference type="SUPFAM" id="SSF48239">
    <property type="entry name" value="Terpenoid cyclases/Protein prenyltransferases"/>
    <property type="match status" value="1"/>
</dbReference>
<dbReference type="SMART" id="SM01360">
    <property type="entry name" value="A2M"/>
    <property type="match status" value="1"/>
</dbReference>
<evidence type="ECO:0000256" key="3">
    <source>
        <dbReference type="SAM" id="SignalP"/>
    </source>
</evidence>
<dbReference type="PANTHER" id="PTHR40094">
    <property type="entry name" value="ALPHA-2-MACROGLOBULIN HOMOLOG"/>
    <property type="match status" value="1"/>
</dbReference>
<evidence type="ECO:0000313" key="7">
    <source>
        <dbReference type="Proteomes" id="UP000664795"/>
    </source>
</evidence>
<proteinExistence type="inferred from homology"/>
<dbReference type="Pfam" id="PF11974">
    <property type="entry name" value="bMG3"/>
    <property type="match status" value="1"/>
</dbReference>
<evidence type="ECO:0000256" key="1">
    <source>
        <dbReference type="ARBA" id="ARBA00010556"/>
    </source>
</evidence>
<dbReference type="Pfam" id="PF01835">
    <property type="entry name" value="MG2"/>
    <property type="match status" value="1"/>
</dbReference>
<gene>
    <name evidence="6" type="ORF">J2I48_23315</name>
</gene>
<comment type="similarity">
    <text evidence="1">Belongs to the protease inhibitor I39 (alpha-2-macroglobulin) family. Bacterial alpha-2-macroglobulin subfamily.</text>
</comment>